<evidence type="ECO:0000313" key="2">
    <source>
        <dbReference type="Proteomes" id="UP000028719"/>
    </source>
</evidence>
<comment type="caution">
    <text evidence="1">The sequence shown here is derived from an EMBL/GenBank/DDBJ whole genome shotgun (WGS) entry which is preliminary data.</text>
</comment>
<gene>
    <name evidence="1" type="ORF">IW16_08425</name>
</gene>
<dbReference type="RefSeq" id="WP_034741987.1">
    <property type="nucleotide sequence ID" value="NZ_JPRI01000002.1"/>
</dbReference>
<keyword evidence="2" id="KW-1185">Reference proteome</keyword>
<reference evidence="1 2" key="1">
    <citation type="submission" date="2014-07" db="EMBL/GenBank/DDBJ databases">
        <title>Genome of Chryseobacterium vrystaatense LMG 22846.</title>
        <authorList>
            <person name="Pipes S.E."/>
            <person name="Stropko S.J."/>
            <person name="Newman J.D."/>
        </authorList>
    </citation>
    <scope>NUCLEOTIDE SEQUENCE [LARGE SCALE GENOMIC DNA]</scope>
    <source>
        <strain evidence="1 2">LMG 22846</strain>
    </source>
</reference>
<evidence type="ECO:0000313" key="1">
    <source>
        <dbReference type="EMBL" id="KFF27267.1"/>
    </source>
</evidence>
<name>A0ABR4UQ71_9FLAO</name>
<sequence>MESFKKELFRKEYNTDFPFYDELKNEECIKIKNNIKDKYQIQEIYFDNNLNKIQIFLID</sequence>
<dbReference type="Proteomes" id="UP000028719">
    <property type="component" value="Unassembled WGS sequence"/>
</dbReference>
<organism evidence="1 2">
    <name type="scientific">Chryseobacterium vrystaatense</name>
    <dbReference type="NCBI Taxonomy" id="307480"/>
    <lineage>
        <taxon>Bacteria</taxon>
        <taxon>Pseudomonadati</taxon>
        <taxon>Bacteroidota</taxon>
        <taxon>Flavobacteriia</taxon>
        <taxon>Flavobacteriales</taxon>
        <taxon>Weeksellaceae</taxon>
        <taxon>Chryseobacterium group</taxon>
        <taxon>Chryseobacterium</taxon>
    </lineage>
</organism>
<protein>
    <submittedName>
        <fullName evidence="1">Uncharacterized protein</fullName>
    </submittedName>
</protein>
<proteinExistence type="predicted"/>
<accession>A0ABR4UQ71</accession>
<dbReference type="EMBL" id="JPRI01000002">
    <property type="protein sequence ID" value="KFF27267.1"/>
    <property type="molecule type" value="Genomic_DNA"/>
</dbReference>